<keyword evidence="2" id="KW-1185">Reference proteome</keyword>
<dbReference type="InterPro" id="IPR011047">
    <property type="entry name" value="Quinoprotein_ADH-like_sf"/>
</dbReference>
<dbReference type="AlphaFoldDB" id="A0A6M0CRH9"/>
<dbReference type="InterPro" id="IPR015943">
    <property type="entry name" value="WD40/YVTN_repeat-like_dom_sf"/>
</dbReference>
<organism evidence="1 2">
    <name type="scientific">Spongiivirga citrea</name>
    <dbReference type="NCBI Taxonomy" id="1481457"/>
    <lineage>
        <taxon>Bacteria</taxon>
        <taxon>Pseudomonadati</taxon>
        <taxon>Bacteroidota</taxon>
        <taxon>Flavobacteriia</taxon>
        <taxon>Flavobacteriales</taxon>
        <taxon>Flavobacteriaceae</taxon>
        <taxon>Spongiivirga</taxon>
    </lineage>
</organism>
<accession>A0A6M0CRH9</accession>
<gene>
    <name evidence="1" type="ORF">GWK10_15810</name>
</gene>
<name>A0A6M0CRH9_9FLAO</name>
<sequence>MVNLIPHNTGIIIKANDLNTLKSNIKNHDFFNLFNNTSLNDQILSKFKLLGDLDFDNDVILCISNEGKKQFEFTLITSNSEALQKSLSDSKWNISTASYLNNTINTIKIDEDEIYHLILDDLIVISTSKLLSENTIRHYKSESHFTSDSFKKLFKSVDANAPFSLVINMQDFGNLFTSAFPNIKKREVTSLADWIAIDTDINNDHLQINGIVTASDSLNQRFNLIKGLSGHALQSINITPTNSTSLKAFTFEDFTTLHANINKQVAYTGAPVQKEFNPIFSDIDEIGHIKIGEQNVIVLHSTDVIATNQHLESEKNKAKTFRDVSIFNFSKSDLFAKNTPIIIAPFEVTYYFKSNDLYVFSNNLVTLQDIIASYQNNSTIAKDENYRNSKNQLSEETSFTWLANTKQFKSVLKTAVLSKKVKEIDKLNFNQYPWIALQLDYQNDFGYINATIKKKQGATANNTVAQLASVTLDSKISSKMQLITNHRSKQKEIVVQDENNVLYLISNKGNILWKKQLESKIVGDIKQVDLYKNGRLQLIFNTPNQLHVLDRNGKVVAPYPISFEDEITQSIAVFDYDKSRNYRFIITQNNNLLMLNAEGKTVKGFEFSKAASNLMQAPKHFRSAGKDYIVFPTTDGTMHILNRRGQNRIKVDKKINFSNNPVHFYQNKFTVTDTDGLMHIINTNGKTEVAKLGLEKEHDIVTTSKTLVSLSDNTLTIKKKKVKLDYGLYTKPSIFYINDKIYVSVTDTQAKKVYVFDSNAKLLPNFPVYGTSMIDMENIDKDRSPEFIVQGEEDSILIYGIN</sequence>
<comment type="caution">
    <text evidence="1">The sequence shown here is derived from an EMBL/GenBank/DDBJ whole genome shotgun (WGS) entry which is preliminary data.</text>
</comment>
<reference evidence="1 2" key="1">
    <citation type="submission" date="2020-01" db="EMBL/GenBank/DDBJ databases">
        <title>Spongiivirga citrea KCTC 32990T.</title>
        <authorList>
            <person name="Wang G."/>
        </authorList>
    </citation>
    <scope>NUCLEOTIDE SEQUENCE [LARGE SCALE GENOMIC DNA]</scope>
    <source>
        <strain evidence="1 2">KCTC 32990</strain>
    </source>
</reference>
<dbReference type="EMBL" id="JAABOQ010000007">
    <property type="protein sequence ID" value="NER18684.1"/>
    <property type="molecule type" value="Genomic_DNA"/>
</dbReference>
<proteinExistence type="predicted"/>
<dbReference type="Gene3D" id="2.130.10.10">
    <property type="entry name" value="YVTN repeat-like/Quinoprotein amine dehydrogenase"/>
    <property type="match status" value="1"/>
</dbReference>
<protein>
    <submittedName>
        <fullName evidence="1">Uncharacterized protein</fullName>
    </submittedName>
</protein>
<evidence type="ECO:0000313" key="1">
    <source>
        <dbReference type="EMBL" id="NER18684.1"/>
    </source>
</evidence>
<evidence type="ECO:0000313" key="2">
    <source>
        <dbReference type="Proteomes" id="UP000474296"/>
    </source>
</evidence>
<dbReference type="Proteomes" id="UP000474296">
    <property type="component" value="Unassembled WGS sequence"/>
</dbReference>
<dbReference type="RefSeq" id="WP_164033373.1">
    <property type="nucleotide sequence ID" value="NZ_JAABOQ010000007.1"/>
</dbReference>
<dbReference type="SUPFAM" id="SSF50998">
    <property type="entry name" value="Quinoprotein alcohol dehydrogenase-like"/>
    <property type="match status" value="1"/>
</dbReference>